<dbReference type="PIRSF" id="PIRSF000804">
    <property type="entry name" value="DNA_pol_III_b"/>
    <property type="match status" value="1"/>
</dbReference>
<evidence type="ECO:0000259" key="11">
    <source>
        <dbReference type="Pfam" id="PF02767"/>
    </source>
</evidence>
<keyword evidence="5 9" id="KW-0548">Nucleotidyltransferase</keyword>
<comment type="function">
    <text evidence="9">Confers DNA tethering and processivity to DNA polymerases and other proteins. Acts as a clamp, forming a ring around DNA (a reaction catalyzed by the clamp-loading complex) which diffuses in an ATP-independent manner freely and bidirectionally along dsDNA. Initially characterized for its ability to contact the catalytic subunit of DNA polymerase III (Pol III), a complex, multichain enzyme responsible for most of the replicative synthesis in bacteria; Pol III exhibits 3'-5' exonuclease proofreading activity. The beta chain is required for initiation of replication as well as for processivity of DNA replication.</text>
</comment>
<protein>
    <recommendedName>
        <fullName evidence="9">Beta sliding clamp</fullName>
    </recommendedName>
</protein>
<evidence type="ECO:0000256" key="1">
    <source>
        <dbReference type="ARBA" id="ARBA00004496"/>
    </source>
</evidence>
<gene>
    <name evidence="13" type="ORF">GCM10008938_25620</name>
</gene>
<dbReference type="PANTHER" id="PTHR30478">
    <property type="entry name" value="DNA POLYMERASE III SUBUNIT BETA"/>
    <property type="match status" value="1"/>
</dbReference>
<dbReference type="InterPro" id="IPR022635">
    <property type="entry name" value="DNA_polIII_beta_C"/>
</dbReference>
<evidence type="ECO:0000256" key="5">
    <source>
        <dbReference type="ARBA" id="ARBA00022695"/>
    </source>
</evidence>
<keyword evidence="7 9" id="KW-0239">DNA-directed DNA polymerase</keyword>
<dbReference type="CDD" id="cd00140">
    <property type="entry name" value="beta_clamp"/>
    <property type="match status" value="1"/>
</dbReference>
<keyword evidence="3 9" id="KW-0963">Cytoplasm</keyword>
<evidence type="ECO:0000313" key="14">
    <source>
        <dbReference type="Proteomes" id="UP000632222"/>
    </source>
</evidence>
<name>A0ABQ2D1X0_9DEIO</name>
<dbReference type="InterPro" id="IPR022637">
    <property type="entry name" value="DNA_polIII_beta_cen"/>
</dbReference>
<accession>A0ABQ2D1X0</accession>
<dbReference type="EMBL" id="BMOD01000008">
    <property type="protein sequence ID" value="GGJ38370.1"/>
    <property type="molecule type" value="Genomic_DNA"/>
</dbReference>
<dbReference type="InterPro" id="IPR046938">
    <property type="entry name" value="DNA_clamp_sf"/>
</dbReference>
<dbReference type="Pfam" id="PF00712">
    <property type="entry name" value="DNA_pol3_beta"/>
    <property type="match status" value="1"/>
</dbReference>
<evidence type="ECO:0000256" key="7">
    <source>
        <dbReference type="ARBA" id="ARBA00022932"/>
    </source>
</evidence>
<keyword evidence="14" id="KW-1185">Reference proteome</keyword>
<dbReference type="RefSeq" id="WP_189003076.1">
    <property type="nucleotide sequence ID" value="NZ_BMOD01000008.1"/>
</dbReference>
<comment type="similarity">
    <text evidence="2 9">Belongs to the beta sliding clamp family.</text>
</comment>
<feature type="domain" description="DNA polymerase III beta sliding clamp central" evidence="11">
    <location>
        <begin position="127"/>
        <end position="236"/>
    </location>
</feature>
<dbReference type="Pfam" id="PF02768">
    <property type="entry name" value="DNA_pol3_beta_3"/>
    <property type="match status" value="1"/>
</dbReference>
<organism evidence="13 14">
    <name type="scientific">Deinococcus roseus</name>
    <dbReference type="NCBI Taxonomy" id="392414"/>
    <lineage>
        <taxon>Bacteria</taxon>
        <taxon>Thermotogati</taxon>
        <taxon>Deinococcota</taxon>
        <taxon>Deinococci</taxon>
        <taxon>Deinococcales</taxon>
        <taxon>Deinococcaceae</taxon>
        <taxon>Deinococcus</taxon>
    </lineage>
</organism>
<keyword evidence="8" id="KW-0238">DNA-binding</keyword>
<comment type="subcellular location">
    <subcellularLocation>
        <location evidence="1 9">Cytoplasm</location>
    </subcellularLocation>
</comment>
<feature type="domain" description="DNA polymerase III beta sliding clamp N-terminal" evidence="10">
    <location>
        <begin position="1"/>
        <end position="117"/>
    </location>
</feature>
<evidence type="ECO:0000256" key="2">
    <source>
        <dbReference type="ARBA" id="ARBA00010752"/>
    </source>
</evidence>
<evidence type="ECO:0000256" key="6">
    <source>
        <dbReference type="ARBA" id="ARBA00022705"/>
    </source>
</evidence>
<evidence type="ECO:0000256" key="3">
    <source>
        <dbReference type="ARBA" id="ARBA00022490"/>
    </source>
</evidence>
<evidence type="ECO:0000256" key="8">
    <source>
        <dbReference type="ARBA" id="ARBA00023125"/>
    </source>
</evidence>
<evidence type="ECO:0000259" key="12">
    <source>
        <dbReference type="Pfam" id="PF02768"/>
    </source>
</evidence>
<dbReference type="SMART" id="SM00480">
    <property type="entry name" value="POL3Bc"/>
    <property type="match status" value="1"/>
</dbReference>
<dbReference type="NCBIfam" id="TIGR00663">
    <property type="entry name" value="dnan"/>
    <property type="match status" value="1"/>
</dbReference>
<dbReference type="Pfam" id="PF02767">
    <property type="entry name" value="DNA_pol3_beta_2"/>
    <property type="match status" value="1"/>
</dbReference>
<dbReference type="SUPFAM" id="SSF55979">
    <property type="entry name" value="DNA clamp"/>
    <property type="match status" value="3"/>
</dbReference>
<sequence>MQIQVTKKFLSDALSTLERIIPARSNNPVLSYVKIQPSDRGIFLTGTNLELDMEGFVPAQVENGQPVIVPAHLFAQIVRNLPGELVEINLNQTEITLTSGGSNFKLQTGDLSAFPEIQFPAHSDMEMDAKELNRSLSSVRYATATEAFQQVFRGIKFELRAKQVRLVASDGFRLALRDFTGSGVDRNLIVPAKSADELNRILKEGLVKLTFGDHLLSVSSDRTKMNIKLLDGEFPDYERVIPSSIKVTVQLPASKLKEAVSRVAVLADKNANNRVEFLVSESKLQLIAEGDYGRAQEVLEVLQEGSEPAISLGFNAKFVSDALGPMEGDVVLQLSGVTTPALFKTTDESGYLAVVVPLRI</sequence>
<keyword evidence="6 9" id="KW-0235">DNA replication</keyword>
<comment type="subunit">
    <text evidence="9">Forms a ring-shaped head-to-tail homodimer around DNA.</text>
</comment>
<evidence type="ECO:0000313" key="13">
    <source>
        <dbReference type="EMBL" id="GGJ38370.1"/>
    </source>
</evidence>
<dbReference type="InterPro" id="IPR001001">
    <property type="entry name" value="DNA_polIII_beta"/>
</dbReference>
<dbReference type="Gene3D" id="3.10.150.10">
    <property type="entry name" value="DNA Polymerase III, subunit A, domain 2"/>
    <property type="match status" value="3"/>
</dbReference>
<keyword evidence="4 9" id="KW-0808">Transferase</keyword>
<proteinExistence type="inferred from homology"/>
<dbReference type="InterPro" id="IPR022634">
    <property type="entry name" value="DNA_polIII_beta_N"/>
</dbReference>
<dbReference type="Proteomes" id="UP000632222">
    <property type="component" value="Unassembled WGS sequence"/>
</dbReference>
<dbReference type="PANTHER" id="PTHR30478:SF0">
    <property type="entry name" value="BETA SLIDING CLAMP"/>
    <property type="match status" value="1"/>
</dbReference>
<comment type="caution">
    <text evidence="13">The sequence shown here is derived from an EMBL/GenBank/DDBJ whole genome shotgun (WGS) entry which is preliminary data.</text>
</comment>
<reference evidence="14" key="1">
    <citation type="journal article" date="2019" name="Int. J. Syst. Evol. Microbiol.">
        <title>The Global Catalogue of Microorganisms (GCM) 10K type strain sequencing project: providing services to taxonomists for standard genome sequencing and annotation.</title>
        <authorList>
            <consortium name="The Broad Institute Genomics Platform"/>
            <consortium name="The Broad Institute Genome Sequencing Center for Infectious Disease"/>
            <person name="Wu L."/>
            <person name="Ma J."/>
        </authorList>
    </citation>
    <scope>NUCLEOTIDE SEQUENCE [LARGE SCALE GENOMIC DNA]</scope>
    <source>
        <strain evidence="14">JCM 14370</strain>
    </source>
</reference>
<evidence type="ECO:0000259" key="10">
    <source>
        <dbReference type="Pfam" id="PF00712"/>
    </source>
</evidence>
<evidence type="ECO:0000256" key="9">
    <source>
        <dbReference type="PIRNR" id="PIRNR000804"/>
    </source>
</evidence>
<evidence type="ECO:0000256" key="4">
    <source>
        <dbReference type="ARBA" id="ARBA00022679"/>
    </source>
</evidence>
<feature type="domain" description="DNA polymerase III beta sliding clamp C-terminal" evidence="12">
    <location>
        <begin position="239"/>
        <end position="359"/>
    </location>
</feature>